<dbReference type="Proteomes" id="UP000030748">
    <property type="component" value="Unassembled WGS sequence"/>
</dbReference>
<feature type="domain" description="Methyltransferase type 11" evidence="2">
    <location>
        <begin position="158"/>
        <end position="197"/>
    </location>
</feature>
<dbReference type="PhylomeDB" id="A0A022PST6"/>
<evidence type="ECO:0000313" key="5">
    <source>
        <dbReference type="Proteomes" id="UP000030748"/>
    </source>
</evidence>
<dbReference type="GO" id="GO:0009820">
    <property type="term" value="P:alkaloid metabolic process"/>
    <property type="evidence" value="ECO:0007669"/>
    <property type="project" value="UniProtKB-KW"/>
</dbReference>
<dbReference type="InterPro" id="IPR029063">
    <property type="entry name" value="SAM-dependent_MTases_sf"/>
</dbReference>
<dbReference type="GO" id="GO:0008757">
    <property type="term" value="F:S-adenosylmethionine-dependent methyltransferase activity"/>
    <property type="evidence" value="ECO:0007669"/>
    <property type="project" value="InterPro"/>
</dbReference>
<evidence type="ECO:0000313" key="4">
    <source>
        <dbReference type="EMBL" id="EYU18841.1"/>
    </source>
</evidence>
<proteinExistence type="predicted"/>
<reference evidence="4 5" key="1">
    <citation type="journal article" date="2013" name="Proc. Natl. Acad. Sci. U.S.A.">
        <title>Fine-scale variation in meiotic recombination in Mimulus inferred from population shotgun sequencing.</title>
        <authorList>
            <person name="Hellsten U."/>
            <person name="Wright K.M."/>
            <person name="Jenkins J."/>
            <person name="Shu S."/>
            <person name="Yuan Y."/>
            <person name="Wessler S.R."/>
            <person name="Schmutz J."/>
            <person name="Willis J.H."/>
            <person name="Rokhsar D.S."/>
        </authorList>
    </citation>
    <scope>NUCLEOTIDE SEQUENCE [LARGE SCALE GENOMIC DNA]</scope>
    <source>
        <strain evidence="5">cv. DUN x IM62</strain>
    </source>
</reference>
<evidence type="ECO:0000256" key="1">
    <source>
        <dbReference type="SAM" id="Phobius"/>
    </source>
</evidence>
<keyword evidence="1" id="KW-0812">Transmembrane</keyword>
<dbReference type="eggNOG" id="ENOG502QU2A">
    <property type="taxonomic scope" value="Eukaryota"/>
</dbReference>
<dbReference type="InterPro" id="IPR013216">
    <property type="entry name" value="Methyltransf_11"/>
</dbReference>
<protein>
    <submittedName>
        <fullName evidence="4">Uncharacterized protein</fullName>
    </submittedName>
</protein>
<dbReference type="KEGG" id="egt:105948998"/>
<organism evidence="4 5">
    <name type="scientific">Erythranthe guttata</name>
    <name type="common">Yellow monkey flower</name>
    <name type="synonym">Mimulus guttatus</name>
    <dbReference type="NCBI Taxonomy" id="4155"/>
    <lineage>
        <taxon>Eukaryota</taxon>
        <taxon>Viridiplantae</taxon>
        <taxon>Streptophyta</taxon>
        <taxon>Embryophyta</taxon>
        <taxon>Tracheophyta</taxon>
        <taxon>Spermatophyta</taxon>
        <taxon>Magnoliopsida</taxon>
        <taxon>eudicotyledons</taxon>
        <taxon>Gunneridae</taxon>
        <taxon>Pentapetalae</taxon>
        <taxon>asterids</taxon>
        <taxon>lamiids</taxon>
        <taxon>Lamiales</taxon>
        <taxon>Phrymaceae</taxon>
        <taxon>Erythranthe</taxon>
    </lineage>
</organism>
<dbReference type="InterPro" id="IPR057192">
    <property type="entry name" value="DUF7870"/>
</dbReference>
<dbReference type="Gene3D" id="3.40.50.150">
    <property type="entry name" value="Vaccinia Virus protein VP39"/>
    <property type="match status" value="1"/>
</dbReference>
<dbReference type="OMA" id="HYDDASF"/>
<evidence type="ECO:0000259" key="3">
    <source>
        <dbReference type="Pfam" id="PF25276"/>
    </source>
</evidence>
<keyword evidence="1" id="KW-0472">Membrane</keyword>
<dbReference type="Pfam" id="PF08241">
    <property type="entry name" value="Methyltransf_11"/>
    <property type="match status" value="1"/>
</dbReference>
<keyword evidence="5" id="KW-1185">Reference proteome</keyword>
<keyword evidence="1" id="KW-1133">Transmembrane helix</keyword>
<dbReference type="PANTHER" id="PTHR47291">
    <property type="entry name" value="PEPTIDE UPSTREAM PROTEIN"/>
    <property type="match status" value="1"/>
</dbReference>
<dbReference type="PANTHER" id="PTHR47291:SF1">
    <property type="entry name" value="PEPTIDE UPSTREAM PROTEIN"/>
    <property type="match status" value="1"/>
</dbReference>
<gene>
    <name evidence="4" type="ORF">MIMGU_mgv1a006463mg</name>
</gene>
<dbReference type="EMBL" id="KI632313">
    <property type="protein sequence ID" value="EYU18841.1"/>
    <property type="molecule type" value="Genomic_DNA"/>
</dbReference>
<feature type="domain" description="DUF7870" evidence="3">
    <location>
        <begin position="363"/>
        <end position="425"/>
    </location>
</feature>
<dbReference type="STRING" id="4155.A0A022PST6"/>
<sequence>MDLKKFLKWHLLGGPLMRRVVLRAFMLVLAVIVVCLTQMTREIRVVEPMYSSAADECPFDFGSDPGFNLTRFLSSGPCSKKTLFGGASPVSCRESENLTRTVFKELMEKKLLQSNAGALCVGPKSGSAVLALRHLGFFNAFSIERHPFFSLLKRRFVYELDFQDNLFDFVFSDNLDRVSVPALLVSEIERVLRPGGTGAMLVGPHKIHYGGFLKSSDIIHACEIGSFSLLVFKKRLESFAFQLPDKCASVTNNGPYMKYVERPLGFPEPSYLPNYMNISSRSKLVYINLGAGEYAKTSVAKMSKTYCGDHHAAFEVYVIDHRASVLSSYVTDPGINFVYHPELSGNSSAPEITSDEFMSAPSDDEGFDFARWFDETVSDGDFVVLMMKAELVEMDILVELFKSGGICRVDELFLRCPDSGADCTKTVESLRKSGVYAHVWLGD</sequence>
<evidence type="ECO:0000259" key="2">
    <source>
        <dbReference type="Pfam" id="PF08241"/>
    </source>
</evidence>
<dbReference type="AlphaFoldDB" id="A0A022PST6"/>
<dbReference type="SUPFAM" id="SSF53335">
    <property type="entry name" value="S-adenosyl-L-methionine-dependent methyltransferases"/>
    <property type="match status" value="1"/>
</dbReference>
<name>A0A022PST6_ERYGU</name>
<dbReference type="OrthoDB" id="1076011at2759"/>
<feature type="transmembrane region" description="Helical" evidence="1">
    <location>
        <begin position="20"/>
        <end position="39"/>
    </location>
</feature>
<accession>A0A022PST6</accession>
<dbReference type="Pfam" id="PF25276">
    <property type="entry name" value="DUF7870"/>
    <property type="match status" value="1"/>
</dbReference>